<name>A0ABU8RY96_9SPHN</name>
<dbReference type="PANTHER" id="PTHR47504:SF5">
    <property type="entry name" value="RIGHT ORIGIN-BINDING PROTEIN"/>
    <property type="match status" value="1"/>
</dbReference>
<reference evidence="5 6" key="1">
    <citation type="submission" date="2024-03" db="EMBL/GenBank/DDBJ databases">
        <authorList>
            <person name="Jo J.-H."/>
        </authorList>
    </citation>
    <scope>NUCLEOTIDE SEQUENCE [LARGE SCALE GENOMIC DNA]</scope>
    <source>
        <strain evidence="5 6">PS1R-30</strain>
    </source>
</reference>
<dbReference type="PROSITE" id="PS01124">
    <property type="entry name" value="HTH_ARAC_FAMILY_2"/>
    <property type="match status" value="1"/>
</dbReference>
<dbReference type="InterPro" id="IPR020449">
    <property type="entry name" value="Tscrpt_reg_AraC-type_HTH"/>
</dbReference>
<evidence type="ECO:0000313" key="6">
    <source>
        <dbReference type="Proteomes" id="UP001361239"/>
    </source>
</evidence>
<keyword evidence="2" id="KW-0238">DNA-binding</keyword>
<dbReference type="InterPro" id="IPR011256">
    <property type="entry name" value="Reg_factor_effector_dom_sf"/>
</dbReference>
<evidence type="ECO:0000256" key="3">
    <source>
        <dbReference type="ARBA" id="ARBA00023163"/>
    </source>
</evidence>
<dbReference type="SMART" id="SM00342">
    <property type="entry name" value="HTH_ARAC"/>
    <property type="match status" value="1"/>
</dbReference>
<keyword evidence="6" id="KW-1185">Reference proteome</keyword>
<accession>A0ABU8RY96</accession>
<gene>
    <name evidence="5" type="ORF">WG901_14860</name>
</gene>
<dbReference type="SUPFAM" id="SSF55136">
    <property type="entry name" value="Probable bacterial effector-binding domain"/>
    <property type="match status" value="1"/>
</dbReference>
<dbReference type="RefSeq" id="WP_339587875.1">
    <property type="nucleotide sequence ID" value="NZ_JBBHJZ010000003.1"/>
</dbReference>
<dbReference type="SMART" id="SM00871">
    <property type="entry name" value="AraC_E_bind"/>
    <property type="match status" value="1"/>
</dbReference>
<dbReference type="SUPFAM" id="SSF46689">
    <property type="entry name" value="Homeodomain-like"/>
    <property type="match status" value="2"/>
</dbReference>
<evidence type="ECO:0000256" key="2">
    <source>
        <dbReference type="ARBA" id="ARBA00023125"/>
    </source>
</evidence>
<comment type="caution">
    <text evidence="5">The sequence shown here is derived from an EMBL/GenBank/DDBJ whole genome shotgun (WGS) entry which is preliminary data.</text>
</comment>
<organism evidence="5 6">
    <name type="scientific">Novosphingobium anseongense</name>
    <dbReference type="NCBI Taxonomy" id="3133436"/>
    <lineage>
        <taxon>Bacteria</taxon>
        <taxon>Pseudomonadati</taxon>
        <taxon>Pseudomonadota</taxon>
        <taxon>Alphaproteobacteria</taxon>
        <taxon>Sphingomonadales</taxon>
        <taxon>Sphingomonadaceae</taxon>
        <taxon>Novosphingobium</taxon>
    </lineage>
</organism>
<dbReference type="Gene3D" id="3.20.80.10">
    <property type="entry name" value="Regulatory factor, effector binding domain"/>
    <property type="match status" value="1"/>
</dbReference>
<keyword evidence="3" id="KW-0804">Transcription</keyword>
<dbReference type="InterPro" id="IPR009057">
    <property type="entry name" value="Homeodomain-like_sf"/>
</dbReference>
<dbReference type="Pfam" id="PF06445">
    <property type="entry name" value="GyrI-like"/>
    <property type="match status" value="1"/>
</dbReference>
<protein>
    <submittedName>
        <fullName evidence="5">AraC family transcriptional regulator</fullName>
    </submittedName>
</protein>
<dbReference type="InterPro" id="IPR018060">
    <property type="entry name" value="HTH_AraC"/>
</dbReference>
<dbReference type="EMBL" id="JBBHJZ010000003">
    <property type="protein sequence ID" value="MEJ5977928.1"/>
    <property type="molecule type" value="Genomic_DNA"/>
</dbReference>
<feature type="domain" description="HTH araC/xylS-type" evidence="4">
    <location>
        <begin position="12"/>
        <end position="114"/>
    </location>
</feature>
<dbReference type="Gene3D" id="1.10.10.60">
    <property type="entry name" value="Homeodomain-like"/>
    <property type="match status" value="2"/>
</dbReference>
<dbReference type="PANTHER" id="PTHR47504">
    <property type="entry name" value="RIGHT ORIGIN-BINDING PROTEIN"/>
    <property type="match status" value="1"/>
</dbReference>
<dbReference type="Proteomes" id="UP001361239">
    <property type="component" value="Unassembled WGS sequence"/>
</dbReference>
<dbReference type="PRINTS" id="PR00032">
    <property type="entry name" value="HTHARAC"/>
</dbReference>
<dbReference type="InterPro" id="IPR050959">
    <property type="entry name" value="MarA-like"/>
</dbReference>
<dbReference type="InterPro" id="IPR010499">
    <property type="entry name" value="AraC_E-bd"/>
</dbReference>
<evidence type="ECO:0000313" key="5">
    <source>
        <dbReference type="EMBL" id="MEJ5977928.1"/>
    </source>
</evidence>
<dbReference type="InterPro" id="IPR029442">
    <property type="entry name" value="GyrI-like"/>
</dbReference>
<proteinExistence type="predicted"/>
<dbReference type="Pfam" id="PF12833">
    <property type="entry name" value="HTH_18"/>
    <property type="match status" value="1"/>
</dbReference>
<sequence length="287" mass="31500">MGDHDRTTKRLMRGVAHIERHVESPIVEDLSLSDVAASAALSDYHFHRLFRSRFGMPVMDYVRRRRIARAATLLLTTREPILHVALAAGFESQAAFTRAFRRVYRTSPAAYRARSRDVPWLSAAPISEAVLALLPGLGKSQPRCETIDGFSVMGLGATLEGKGRGHIPKLWHQLAEHVGLERFAASDRIGISEGDGAVLEGLLEYIAALRQAPGESLCPGLASRAVPGGAYLVFDFEGAPTEIAQAYDYIFGTWMPGSRHVLRTTPSFTRSPPAGEELEIWIPVADR</sequence>
<evidence type="ECO:0000259" key="4">
    <source>
        <dbReference type="PROSITE" id="PS01124"/>
    </source>
</evidence>
<keyword evidence="1" id="KW-0805">Transcription regulation</keyword>
<evidence type="ECO:0000256" key="1">
    <source>
        <dbReference type="ARBA" id="ARBA00023015"/>
    </source>
</evidence>